<evidence type="ECO:0000313" key="1">
    <source>
        <dbReference type="EMBL" id="KAK2023379.1"/>
    </source>
</evidence>
<dbReference type="AlphaFoldDB" id="A0AAD9H891"/>
<reference evidence="1" key="1">
    <citation type="submission" date="2021-06" db="EMBL/GenBank/DDBJ databases">
        <title>Comparative genomics, transcriptomics and evolutionary studies reveal genomic signatures of adaptation to plant cell wall in hemibiotrophic fungi.</title>
        <authorList>
            <consortium name="DOE Joint Genome Institute"/>
            <person name="Baroncelli R."/>
            <person name="Diaz J.F."/>
            <person name="Benocci T."/>
            <person name="Peng M."/>
            <person name="Battaglia E."/>
            <person name="Haridas S."/>
            <person name="Andreopoulos W."/>
            <person name="Labutti K."/>
            <person name="Pangilinan J."/>
            <person name="Floch G.L."/>
            <person name="Makela M.R."/>
            <person name="Henrissat B."/>
            <person name="Grigoriev I.V."/>
            <person name="Crouch J.A."/>
            <person name="De Vries R.P."/>
            <person name="Sukno S.A."/>
            <person name="Thon M.R."/>
        </authorList>
    </citation>
    <scope>NUCLEOTIDE SEQUENCE</scope>
    <source>
        <strain evidence="1">MAFF235873</strain>
    </source>
</reference>
<sequence>MSSFCAANRLQYVLYSIQFCFWGLALHEQASAVREHCDGRPQSVELMVWSQGLERVIIDTIMTIFTVISSHYSAFTTCLGLGGLVIVKDVGMHTPTCLSR</sequence>
<gene>
    <name evidence="1" type="ORF">LX32DRAFT_146424</name>
</gene>
<name>A0AAD9H891_9PEZI</name>
<proteinExistence type="predicted"/>
<keyword evidence="2" id="KW-1185">Reference proteome</keyword>
<dbReference type="EMBL" id="MU843002">
    <property type="protein sequence ID" value="KAK2023379.1"/>
    <property type="molecule type" value="Genomic_DNA"/>
</dbReference>
<organism evidence="1 2">
    <name type="scientific">Colletotrichum zoysiae</name>
    <dbReference type="NCBI Taxonomy" id="1216348"/>
    <lineage>
        <taxon>Eukaryota</taxon>
        <taxon>Fungi</taxon>
        <taxon>Dikarya</taxon>
        <taxon>Ascomycota</taxon>
        <taxon>Pezizomycotina</taxon>
        <taxon>Sordariomycetes</taxon>
        <taxon>Hypocreomycetidae</taxon>
        <taxon>Glomerellales</taxon>
        <taxon>Glomerellaceae</taxon>
        <taxon>Colletotrichum</taxon>
        <taxon>Colletotrichum graminicola species complex</taxon>
    </lineage>
</organism>
<comment type="caution">
    <text evidence="1">The sequence shown here is derived from an EMBL/GenBank/DDBJ whole genome shotgun (WGS) entry which is preliminary data.</text>
</comment>
<dbReference type="Proteomes" id="UP001232148">
    <property type="component" value="Unassembled WGS sequence"/>
</dbReference>
<accession>A0AAD9H891</accession>
<evidence type="ECO:0000313" key="2">
    <source>
        <dbReference type="Proteomes" id="UP001232148"/>
    </source>
</evidence>
<protein>
    <submittedName>
        <fullName evidence="1">Uncharacterized protein</fullName>
    </submittedName>
</protein>